<dbReference type="Proteomes" id="UP001163719">
    <property type="component" value="Unassembled WGS sequence"/>
</dbReference>
<dbReference type="RefSeq" id="WP_264741694.1">
    <property type="nucleotide sequence ID" value="NZ_JAPDHV010000001.1"/>
</dbReference>
<evidence type="ECO:0000313" key="2">
    <source>
        <dbReference type="Proteomes" id="UP001163719"/>
    </source>
</evidence>
<gene>
    <name evidence="1" type="ORF">OH806_00300</name>
</gene>
<reference evidence="1" key="1">
    <citation type="submission" date="2022-10" db="EMBL/GenBank/DDBJ databases">
        <title>Chryseobacterium babae sp. nov. isolated from the gut of the beetle Oryctes rhinoceros, and Chryseobacterium kimseyorum sp. nov., isolated from a stick insect rearing cage.</title>
        <authorList>
            <person name="Shelomi M."/>
            <person name="Han C.-J."/>
            <person name="Chen W.-M."/>
            <person name="Chen H.-K."/>
            <person name="Liaw S.-J."/>
            <person name="Muhle E."/>
            <person name="Clermont D."/>
        </authorList>
    </citation>
    <scope>NUCLEOTIDE SEQUENCE</scope>
    <source>
        <strain evidence="1">WLa1L2M3</strain>
    </source>
</reference>
<name>A0ABT3HIV8_9FLAO</name>
<dbReference type="EMBL" id="JAPDHV010000001">
    <property type="protein sequence ID" value="MCW3159717.1"/>
    <property type="molecule type" value="Genomic_DNA"/>
</dbReference>
<protein>
    <recommendedName>
        <fullName evidence="3">Lipoprotein</fullName>
    </recommendedName>
</protein>
<dbReference type="PROSITE" id="PS51257">
    <property type="entry name" value="PROKAR_LIPOPROTEIN"/>
    <property type="match status" value="1"/>
</dbReference>
<comment type="caution">
    <text evidence="1">The sequence shown here is derived from an EMBL/GenBank/DDBJ whole genome shotgun (WGS) entry which is preliminary data.</text>
</comment>
<keyword evidence="2" id="KW-1185">Reference proteome</keyword>
<accession>A0ABT3HIV8</accession>
<organism evidence="1 2">
    <name type="scientific">Chryseobacterium oryctis</name>
    <dbReference type="NCBI Taxonomy" id="2952618"/>
    <lineage>
        <taxon>Bacteria</taxon>
        <taxon>Pseudomonadati</taxon>
        <taxon>Bacteroidota</taxon>
        <taxon>Flavobacteriia</taxon>
        <taxon>Flavobacteriales</taxon>
        <taxon>Weeksellaceae</taxon>
        <taxon>Chryseobacterium group</taxon>
        <taxon>Chryseobacterium</taxon>
    </lineage>
</organism>
<evidence type="ECO:0000313" key="1">
    <source>
        <dbReference type="EMBL" id="MCW3159717.1"/>
    </source>
</evidence>
<evidence type="ECO:0008006" key="3">
    <source>
        <dbReference type="Google" id="ProtNLM"/>
    </source>
</evidence>
<sequence>MRNLILPFILLLTFVFSCRENSNDDVLEKKNPSYDVYIAGTENNKACYWKNTIKTELTNGDNINTMDIKVENNDVYVTGVLITNTTDNGIQYFWKNNIRTDVKQYLSIPNNVQYDINSFTINNGDVYFAGYVENPAATNTLDRFELCYWKNGVKTILYKSQYISTVKSILVDGSDVYVSVTKVDNNQNAEKGYYKNTVFNSISTTHLVFNFIKNNNGIHLLIFKNNAYYSFNINSNTETILGGYILPVISGKLISDKLTNDLYMIYNDGGEYYKNTTLVTPNSYQLPYIKDLFVLGNNIYMIKYKFELGYNAKVLINGVASQDISGTFQNGNPYYTGTFNSIYVVEN</sequence>
<proteinExistence type="predicted"/>